<name>A0ACC3A265_9EURO</name>
<sequence>MYKNSHWVHDAVLTEKGKSQAAALRDQFPYSDRIDLVISSPLRRAIQTASIALGPTIARPEVNYLLVPMGQEVNDFKCDIGHSPSELKAQIPELLDAENVGFDLGKIDFSLVKDGWNSKTGIYASDKETVKARAAALRSWLYQRSESNILFVTHGAFLHFLTEDWTGDDPVRGTGYHNCEVRLFDFTPHSTADDAHIFETEESKAARVQPV</sequence>
<comment type="caution">
    <text evidence="1">The sequence shown here is derived from an EMBL/GenBank/DDBJ whole genome shotgun (WGS) entry which is preliminary data.</text>
</comment>
<dbReference type="EMBL" id="JAPDRQ010000127">
    <property type="protein sequence ID" value="KAJ9654226.1"/>
    <property type="molecule type" value="Genomic_DNA"/>
</dbReference>
<gene>
    <name evidence="1" type="ORF">H2198_006686</name>
</gene>
<protein>
    <submittedName>
        <fullName evidence="1">Uncharacterized protein</fullName>
    </submittedName>
</protein>
<evidence type="ECO:0000313" key="1">
    <source>
        <dbReference type="EMBL" id="KAJ9654226.1"/>
    </source>
</evidence>
<keyword evidence="2" id="KW-1185">Reference proteome</keyword>
<organism evidence="1 2">
    <name type="scientific">Neophaeococcomyces mojaviensis</name>
    <dbReference type="NCBI Taxonomy" id="3383035"/>
    <lineage>
        <taxon>Eukaryota</taxon>
        <taxon>Fungi</taxon>
        <taxon>Dikarya</taxon>
        <taxon>Ascomycota</taxon>
        <taxon>Pezizomycotina</taxon>
        <taxon>Eurotiomycetes</taxon>
        <taxon>Chaetothyriomycetidae</taxon>
        <taxon>Chaetothyriales</taxon>
        <taxon>Chaetothyriales incertae sedis</taxon>
        <taxon>Neophaeococcomyces</taxon>
    </lineage>
</organism>
<accession>A0ACC3A265</accession>
<proteinExistence type="predicted"/>
<dbReference type="Proteomes" id="UP001172386">
    <property type="component" value="Unassembled WGS sequence"/>
</dbReference>
<evidence type="ECO:0000313" key="2">
    <source>
        <dbReference type="Proteomes" id="UP001172386"/>
    </source>
</evidence>
<reference evidence="1" key="1">
    <citation type="submission" date="2022-10" db="EMBL/GenBank/DDBJ databases">
        <title>Culturing micro-colonial fungi from biological soil crusts in the Mojave desert and describing Neophaeococcomyces mojavensis, and introducing the new genera and species Taxawa tesnikishii.</title>
        <authorList>
            <person name="Kurbessoian T."/>
            <person name="Stajich J.E."/>
        </authorList>
    </citation>
    <scope>NUCLEOTIDE SEQUENCE</scope>
    <source>
        <strain evidence="1">JES_112</strain>
    </source>
</reference>